<reference evidence="4 5" key="1">
    <citation type="journal article" date="2013" name="Fungal Biol.">
        <title>Analysis of microsatellite markers in the genome of the plant pathogen Ceratocystis fimbriata.</title>
        <authorList>
            <person name="Simpson M.C."/>
            <person name="Wilken P.M."/>
            <person name="Coetzee M.P."/>
            <person name="Wingfield M.J."/>
            <person name="Wingfield B.D."/>
        </authorList>
    </citation>
    <scope>NUCLEOTIDE SEQUENCE [LARGE SCALE GENOMIC DNA]</scope>
    <source>
        <strain evidence="4 5">CBS 114723</strain>
    </source>
</reference>
<name>A0A2C5XLR3_9PEZI</name>
<accession>A0A2C5XLR3</accession>
<dbReference type="Gene3D" id="1.25.40.10">
    <property type="entry name" value="Tetratricopeptide repeat domain"/>
    <property type="match status" value="2"/>
</dbReference>
<dbReference type="InterPro" id="IPR011990">
    <property type="entry name" value="TPR-like_helical_dom_sf"/>
</dbReference>
<dbReference type="Proteomes" id="UP000222788">
    <property type="component" value="Unassembled WGS sequence"/>
</dbReference>
<feature type="region of interest" description="Disordered" evidence="2">
    <location>
        <begin position="103"/>
        <end position="128"/>
    </location>
</feature>
<proteinExistence type="predicted"/>
<dbReference type="AlphaFoldDB" id="A0A2C5XLR3"/>
<evidence type="ECO:0000313" key="5">
    <source>
        <dbReference type="Proteomes" id="UP000222788"/>
    </source>
</evidence>
<dbReference type="STRING" id="1035309.A0A2C5XLR3"/>
<feature type="compositionally biased region" description="Basic and acidic residues" evidence="2">
    <location>
        <begin position="636"/>
        <end position="646"/>
    </location>
</feature>
<feature type="domain" description="Pentatricopeptide repeat-containing protein-mitochondrial" evidence="3">
    <location>
        <begin position="170"/>
        <end position="267"/>
    </location>
</feature>
<dbReference type="GO" id="GO:0003729">
    <property type="term" value="F:mRNA binding"/>
    <property type="evidence" value="ECO:0007669"/>
    <property type="project" value="TreeGrafter"/>
</dbReference>
<feature type="region of interest" description="Disordered" evidence="2">
    <location>
        <begin position="636"/>
        <end position="656"/>
    </location>
</feature>
<organism evidence="4 5">
    <name type="scientific">Ceratocystis fimbriata CBS 114723</name>
    <dbReference type="NCBI Taxonomy" id="1035309"/>
    <lineage>
        <taxon>Eukaryota</taxon>
        <taxon>Fungi</taxon>
        <taxon>Dikarya</taxon>
        <taxon>Ascomycota</taxon>
        <taxon>Pezizomycotina</taxon>
        <taxon>Sordariomycetes</taxon>
        <taxon>Hypocreomycetidae</taxon>
        <taxon>Microascales</taxon>
        <taxon>Ceratocystidaceae</taxon>
        <taxon>Ceratocystis</taxon>
    </lineage>
</organism>
<protein>
    <recommendedName>
        <fullName evidence="3">Pentatricopeptide repeat-containing protein-mitochondrial domain-containing protein</fullName>
    </recommendedName>
</protein>
<evidence type="ECO:0000259" key="3">
    <source>
        <dbReference type="Pfam" id="PF23276"/>
    </source>
</evidence>
<reference evidence="4 5" key="2">
    <citation type="journal article" date="2013" name="IMA Fungus">
        <title>IMA Genome-F 1: Ceratocystis fimbriata: Draft nuclear genome sequence for the plant pathogen, Ceratocystis fimbriata.</title>
        <authorList>
            <person name="Wilken P.M."/>
            <person name="Steenkamp E.T."/>
            <person name="Wingfield M.J."/>
            <person name="de Beer Z.W."/>
            <person name="Wingfield B.D."/>
        </authorList>
    </citation>
    <scope>NUCLEOTIDE SEQUENCE [LARGE SCALE GENOMIC DNA]</scope>
    <source>
        <strain evidence="4 5">CBS 114723</strain>
    </source>
</reference>
<gene>
    <name evidence="4" type="ORF">CFIMG_000402RA</name>
</gene>
<dbReference type="GO" id="GO:0005739">
    <property type="term" value="C:mitochondrion"/>
    <property type="evidence" value="ECO:0007669"/>
    <property type="project" value="TreeGrafter"/>
</dbReference>
<dbReference type="PANTHER" id="PTHR47934:SF6">
    <property type="entry name" value="MITOCHONDRIAL GROUP I INTRON SPLICING FACTOR CCM1-RELATED"/>
    <property type="match status" value="1"/>
</dbReference>
<sequence>MNHSRIAVDGLWKCLCPAAPDATFLASRAAYSRLSNSSIVTTSSQPTALSSRILPRICPAKEISRNFGTSRTLLEFASAEQVNDEAAINARLDLPVDGADVHSLEKPSSLPDQQEIKPQGRPKITVSQLSTSKPPYTELHDAKLKTIYETFQRLRGRTHSMQRIAAFLGYIIKHRPTKLRFYHYNLLLEAMADRDGSAKTVRILLQEMQQAGIQAKALTYHNVLAALAIHPDYTLRNEVLREMQQRWISKTVLDECYEAIGLLRDTQYEMAFDKLETMIKDGIFIPPWVYEVFIIVFSNSGFLDEAYQLMSRRLTMFRNPPPAFMLNILELFSQGYHYDGTKLMWRRITRTNRLHPSDIVVQNVIHTGARYGDPAMILQAIDLLASRGTKIGLVQFEPLLDCYVLIGEMNNALRVFSLMNRTGLKVRRISTRGVYICLTKDPKAIQSYIDALHNADNVPIATVNVLFEVLHSFKDAQTSMEVYKSISSLTDEFATSETFGYLVDLAEDPSTLVFLADEAAMVVPKLQIRTTLLHKLANACAEAGKLDLAVRYFTRVNEEWRGQVTKTQKKLMKDAYRITFQNVFRALVKARDTRAANVLRLGKVRMAMLGAGLRRELDATWPEVWEEIQNKKQENALKREAAREEEGAPADISVRVPLPEELDSLYDELENSTQFEDVSRPLEELKEK</sequence>
<dbReference type="Pfam" id="PF23276">
    <property type="entry name" value="TPR_24"/>
    <property type="match status" value="2"/>
</dbReference>
<keyword evidence="1" id="KW-0677">Repeat</keyword>
<evidence type="ECO:0000256" key="2">
    <source>
        <dbReference type="SAM" id="MobiDB-lite"/>
    </source>
</evidence>
<dbReference type="EMBL" id="APWK03000001">
    <property type="protein sequence ID" value="PHH56276.1"/>
    <property type="molecule type" value="Genomic_DNA"/>
</dbReference>
<dbReference type="OrthoDB" id="747253at2759"/>
<comment type="caution">
    <text evidence="4">The sequence shown here is derived from an EMBL/GenBank/DDBJ whole genome shotgun (WGS) entry which is preliminary data.</text>
</comment>
<keyword evidence="5" id="KW-1185">Reference proteome</keyword>
<feature type="domain" description="Pentatricopeptide repeat-containing protein-mitochondrial" evidence="3">
    <location>
        <begin position="358"/>
        <end position="486"/>
    </location>
</feature>
<dbReference type="GO" id="GO:0006396">
    <property type="term" value="P:RNA processing"/>
    <property type="evidence" value="ECO:0007669"/>
    <property type="project" value="TreeGrafter"/>
</dbReference>
<evidence type="ECO:0000256" key="1">
    <source>
        <dbReference type="ARBA" id="ARBA00022737"/>
    </source>
</evidence>
<evidence type="ECO:0000313" key="4">
    <source>
        <dbReference type="EMBL" id="PHH56276.1"/>
    </source>
</evidence>
<dbReference type="InterPro" id="IPR051114">
    <property type="entry name" value="Mito_RNA_Proc_CCM1"/>
</dbReference>
<dbReference type="GO" id="GO:0007005">
    <property type="term" value="P:mitochondrion organization"/>
    <property type="evidence" value="ECO:0007669"/>
    <property type="project" value="TreeGrafter"/>
</dbReference>
<dbReference type="InterPro" id="IPR057027">
    <property type="entry name" value="TPR_mt"/>
</dbReference>
<dbReference type="PANTHER" id="PTHR47934">
    <property type="entry name" value="PENTATRICOPEPTIDE REPEAT-CONTAINING PROTEIN PET309, MITOCHONDRIAL"/>
    <property type="match status" value="1"/>
</dbReference>